<dbReference type="eggNOG" id="ENOG502QPYS">
    <property type="taxonomic scope" value="Eukaryota"/>
</dbReference>
<keyword evidence="6" id="KW-0723">Serine/threonine-protein kinase</keyword>
<dbReference type="InterPro" id="IPR001611">
    <property type="entry name" value="Leu-rich_rpt"/>
</dbReference>
<keyword evidence="8" id="KW-0433">Leucine-rich repeat</keyword>
<evidence type="ECO:0000256" key="7">
    <source>
        <dbReference type="ARBA" id="ARBA00022553"/>
    </source>
</evidence>
<keyword evidence="15 22" id="KW-0067">ATP-binding</keyword>
<dbReference type="AlphaFoldDB" id="V4SYZ2"/>
<keyword evidence="13 22" id="KW-0547">Nucleotide-binding</keyword>
<evidence type="ECO:0000256" key="8">
    <source>
        <dbReference type="ARBA" id="ARBA00022614"/>
    </source>
</evidence>
<dbReference type="SUPFAM" id="SSF56112">
    <property type="entry name" value="Protein kinase-like (PK-like)"/>
    <property type="match status" value="1"/>
</dbReference>
<evidence type="ECO:0000256" key="13">
    <source>
        <dbReference type="ARBA" id="ARBA00022741"/>
    </source>
</evidence>
<evidence type="ECO:0000256" key="6">
    <source>
        <dbReference type="ARBA" id="ARBA00022527"/>
    </source>
</evidence>
<evidence type="ECO:0000256" key="1">
    <source>
        <dbReference type="ARBA" id="ARBA00004251"/>
    </source>
</evidence>
<evidence type="ECO:0000256" key="16">
    <source>
        <dbReference type="ARBA" id="ARBA00022989"/>
    </source>
</evidence>
<dbReference type="PROSITE" id="PS50011">
    <property type="entry name" value="PROTEIN_KINASE_DOM"/>
    <property type="match status" value="1"/>
</dbReference>
<keyword evidence="9" id="KW-0808">Transferase</keyword>
<dbReference type="FunFam" id="3.80.10.10:FF:000288">
    <property type="entry name" value="LRR receptor-like serine/threonine-protein kinase EFR"/>
    <property type="match status" value="1"/>
</dbReference>
<dbReference type="OMA" id="KYHTEIM"/>
<evidence type="ECO:0000256" key="3">
    <source>
        <dbReference type="ARBA" id="ARBA00009592"/>
    </source>
</evidence>
<keyword evidence="10 23" id="KW-0812">Transmembrane</keyword>
<dbReference type="InterPro" id="IPR055414">
    <property type="entry name" value="LRR_R13L4/SHOC2-like"/>
</dbReference>
<dbReference type="KEGG" id="cic:CICLE_v10013439mg"/>
<organism evidence="26 27">
    <name type="scientific">Citrus clementina</name>
    <name type="common">Clementine</name>
    <name type="synonym">Citrus deliciosa x Citrus sinensis</name>
    <dbReference type="NCBI Taxonomy" id="85681"/>
    <lineage>
        <taxon>Eukaryota</taxon>
        <taxon>Viridiplantae</taxon>
        <taxon>Streptophyta</taxon>
        <taxon>Embryophyta</taxon>
        <taxon>Tracheophyta</taxon>
        <taxon>Spermatophyta</taxon>
        <taxon>Magnoliopsida</taxon>
        <taxon>eudicotyledons</taxon>
        <taxon>Gunneridae</taxon>
        <taxon>Pentapetalae</taxon>
        <taxon>rosids</taxon>
        <taxon>malvids</taxon>
        <taxon>Sapindales</taxon>
        <taxon>Rutaceae</taxon>
        <taxon>Aurantioideae</taxon>
        <taxon>Citrus</taxon>
    </lineage>
</organism>
<dbReference type="EC" id="2.7.11.1" evidence="4"/>
<dbReference type="InterPro" id="IPR001245">
    <property type="entry name" value="Ser-Thr/Tyr_kinase_cat_dom"/>
</dbReference>
<keyword evidence="18" id="KW-0675">Receptor</keyword>
<evidence type="ECO:0000256" key="24">
    <source>
        <dbReference type="SAM" id="SignalP"/>
    </source>
</evidence>
<keyword evidence="11 24" id="KW-0732">Signal</keyword>
<dbReference type="InterPro" id="IPR000719">
    <property type="entry name" value="Prot_kinase_dom"/>
</dbReference>
<dbReference type="InterPro" id="IPR011009">
    <property type="entry name" value="Kinase-like_dom_sf"/>
</dbReference>
<evidence type="ECO:0000256" key="4">
    <source>
        <dbReference type="ARBA" id="ARBA00012513"/>
    </source>
</evidence>
<dbReference type="Pfam" id="PF08263">
    <property type="entry name" value="LRRNT_2"/>
    <property type="match status" value="1"/>
</dbReference>
<dbReference type="InParanoid" id="V4SYZ2"/>
<evidence type="ECO:0000256" key="14">
    <source>
        <dbReference type="ARBA" id="ARBA00022777"/>
    </source>
</evidence>
<dbReference type="GO" id="GO:0005524">
    <property type="term" value="F:ATP binding"/>
    <property type="evidence" value="ECO:0007669"/>
    <property type="project" value="UniProtKB-UniRule"/>
</dbReference>
<keyword evidence="17 23" id="KW-0472">Membrane</keyword>
<evidence type="ECO:0000256" key="10">
    <source>
        <dbReference type="ARBA" id="ARBA00022692"/>
    </source>
</evidence>
<feature type="domain" description="Protein kinase" evidence="25">
    <location>
        <begin position="706"/>
        <end position="1015"/>
    </location>
</feature>
<dbReference type="Pfam" id="PF00560">
    <property type="entry name" value="LRR_1"/>
    <property type="match status" value="5"/>
</dbReference>
<dbReference type="SUPFAM" id="SSF52058">
    <property type="entry name" value="L domain-like"/>
    <property type="match status" value="2"/>
</dbReference>
<sequence>MEYQFLNSKWFWLHFLEFIHVLWMTPGLKSAIIEVDDKLALIDFKSHITQDPLQIMSSWNDSIHFCNWVGVTCSPFNERVTALKLESKQLVGSIPPSVGNLTCLKVINLQENNFHGQIPDEIGRLQQLQDLNLTYNYLSGSIPSNLSHCRELRVFDTSANGLIGQIPDRLSSLEKLEIIRLGRNNLTGNIPAWIGNFSSLHVLWLALNDFHGNIPIELGQLSGLGIFQLYGNFLSGMIPSSIYNISSIHYISVTQNQLHGQLPSDVGLTLPNLEIFAGGVNYFTGSIPISLSNASKLQILDFSDNGLTGTIPENFGSLKSLVRLNFEINKLGSGKIGDLKFLSFLANCTSLEVLGLAQNRFGGELPSSIANLSTHLRILTMGDNLFYGNIPVGIGNLVNLSLLGFEGNNLSGSFPEVIGKLNKLEGLELNANKFSGFIPSSVGNLTVLSRLLMEENRFEGSIPSSLGNCKKLQVLNLSSNNLNGTIPKEVVSLSSLSISLVMSHNSLTGPLPPEVGKLTNLVELDVSYNRLSGEIPSSLDSCISLERLYLGNNSFKGRIPVSLKSLRGLAELDLSCNNLSGKVPQFFSKLLSLRHLNLSYNELDGEISREGIFANASAISIVGNDKLCGGIQKLQLPECSRKNPRKRLSLKIVIPVTISVPIFILLLAALVIYHIVKTSRRQSAPPSNEWQSGLSYLKISNATDNFSEENLIGSGSFGSVYKGTLADGETAAIKVLKLQQQGALKSFIDECNALTSIRHRNILKIVSSCSSVDYEGNDFKALVFEFMRNGNLDQWLHPSTDEYCHFKKLSLMQRLNIVIDVASALDYLHNQYDTPIAHCDLKPSNVLLDEGMIAHVGDFGLAKFLFEESNTPSKNQTMSNGLKGSVGYIPPEYINGHVSILGDIYSYGILLLEIFTGKRPTDDMFKDDLSIHKFVLMALPSHVMDVLDLSMLLEEENDHEKHEEEDLFPDIESQVAQKKLEECLVSVMRIGVMCSAASPRDRVGMKFVVNNLQAIRSKIRMREE</sequence>
<dbReference type="GO" id="GO:0005886">
    <property type="term" value="C:plasma membrane"/>
    <property type="evidence" value="ECO:0007669"/>
    <property type="project" value="UniProtKB-SubCell"/>
</dbReference>
<dbReference type="Gene3D" id="3.30.200.20">
    <property type="entry name" value="Phosphorylase Kinase, domain 1"/>
    <property type="match status" value="1"/>
</dbReference>
<dbReference type="InterPro" id="IPR013210">
    <property type="entry name" value="LRR_N_plant-typ"/>
</dbReference>
<accession>V4SYZ2</accession>
<dbReference type="SMART" id="SM00369">
    <property type="entry name" value="LRR_TYP"/>
    <property type="match status" value="7"/>
</dbReference>
<dbReference type="Gene3D" id="3.80.10.10">
    <property type="entry name" value="Ribonuclease Inhibitor"/>
    <property type="match status" value="4"/>
</dbReference>
<feature type="chain" id="PRO_5004727848" description="non-specific serine/threonine protein kinase" evidence="24">
    <location>
        <begin position="31"/>
        <end position="1024"/>
    </location>
</feature>
<evidence type="ECO:0000256" key="22">
    <source>
        <dbReference type="PROSITE-ProRule" id="PRU10141"/>
    </source>
</evidence>
<dbReference type="InterPro" id="IPR008271">
    <property type="entry name" value="Ser/Thr_kinase_AS"/>
</dbReference>
<dbReference type="InterPro" id="IPR032675">
    <property type="entry name" value="LRR_dom_sf"/>
</dbReference>
<dbReference type="PANTHER" id="PTHR27000">
    <property type="entry name" value="LEUCINE-RICH REPEAT RECEPTOR-LIKE PROTEIN KINASE FAMILY PROTEIN-RELATED"/>
    <property type="match status" value="1"/>
</dbReference>
<dbReference type="Gene3D" id="1.10.510.10">
    <property type="entry name" value="Transferase(Phosphotransferase) domain 1"/>
    <property type="match status" value="1"/>
</dbReference>
<dbReference type="PROSITE" id="PS00107">
    <property type="entry name" value="PROTEIN_KINASE_ATP"/>
    <property type="match status" value="1"/>
</dbReference>
<evidence type="ECO:0000256" key="11">
    <source>
        <dbReference type="ARBA" id="ARBA00022729"/>
    </source>
</evidence>
<evidence type="ECO:0000256" key="20">
    <source>
        <dbReference type="ARBA" id="ARBA00047899"/>
    </source>
</evidence>
<dbReference type="PROSITE" id="PS00108">
    <property type="entry name" value="PROTEIN_KINASE_ST"/>
    <property type="match status" value="1"/>
</dbReference>
<evidence type="ECO:0000256" key="12">
    <source>
        <dbReference type="ARBA" id="ARBA00022737"/>
    </source>
</evidence>
<comment type="catalytic activity">
    <reaction evidence="21">
        <text>L-seryl-[protein] + ATP = O-phospho-L-seryl-[protein] + ADP + H(+)</text>
        <dbReference type="Rhea" id="RHEA:17989"/>
        <dbReference type="Rhea" id="RHEA-COMP:9863"/>
        <dbReference type="Rhea" id="RHEA-COMP:11604"/>
        <dbReference type="ChEBI" id="CHEBI:15378"/>
        <dbReference type="ChEBI" id="CHEBI:29999"/>
        <dbReference type="ChEBI" id="CHEBI:30616"/>
        <dbReference type="ChEBI" id="CHEBI:83421"/>
        <dbReference type="ChEBI" id="CHEBI:456216"/>
        <dbReference type="EC" id="2.7.11.1"/>
    </reaction>
</comment>
<dbReference type="GO" id="GO:0004674">
    <property type="term" value="F:protein serine/threonine kinase activity"/>
    <property type="evidence" value="ECO:0007669"/>
    <property type="project" value="UniProtKB-KW"/>
</dbReference>
<proteinExistence type="inferred from homology"/>
<comment type="similarity">
    <text evidence="3">Belongs to the RLP family.</text>
</comment>
<comment type="subcellular location">
    <subcellularLocation>
        <location evidence="1">Cell membrane</location>
        <topology evidence="1">Single-pass type I membrane protein</topology>
    </subcellularLocation>
</comment>
<dbReference type="Proteomes" id="UP000030687">
    <property type="component" value="Unassembled WGS sequence"/>
</dbReference>
<dbReference type="SMART" id="SM00220">
    <property type="entry name" value="S_TKc"/>
    <property type="match status" value="1"/>
</dbReference>
<evidence type="ECO:0000256" key="9">
    <source>
        <dbReference type="ARBA" id="ARBA00022679"/>
    </source>
</evidence>
<dbReference type="FunFam" id="1.10.510.10:FF:000358">
    <property type="entry name" value="Putative leucine-rich repeat receptor-like serine/threonine-protein kinase"/>
    <property type="match status" value="1"/>
</dbReference>
<dbReference type="EMBL" id="KI536861">
    <property type="protein sequence ID" value="ESR42441.1"/>
    <property type="molecule type" value="Genomic_DNA"/>
</dbReference>
<dbReference type="InterPro" id="IPR003591">
    <property type="entry name" value="Leu-rich_rpt_typical-subtyp"/>
</dbReference>
<name>V4SYZ2_CITCL</name>
<evidence type="ECO:0000256" key="23">
    <source>
        <dbReference type="SAM" id="Phobius"/>
    </source>
</evidence>
<dbReference type="Pfam" id="PF07714">
    <property type="entry name" value="PK_Tyr_Ser-Thr"/>
    <property type="match status" value="1"/>
</dbReference>
<feature type="signal peptide" evidence="24">
    <location>
        <begin position="1"/>
        <end position="30"/>
    </location>
</feature>
<dbReference type="PANTHER" id="PTHR27000:SF733">
    <property type="entry name" value="PROTEIN KINASE DOMAIN-CONTAINING PROTEIN"/>
    <property type="match status" value="1"/>
</dbReference>
<keyword evidence="7" id="KW-0597">Phosphoprotein</keyword>
<keyword evidence="16 23" id="KW-1133">Transmembrane helix</keyword>
<evidence type="ECO:0000256" key="2">
    <source>
        <dbReference type="ARBA" id="ARBA00008684"/>
    </source>
</evidence>
<evidence type="ECO:0000256" key="5">
    <source>
        <dbReference type="ARBA" id="ARBA00022475"/>
    </source>
</evidence>
<comment type="catalytic activity">
    <reaction evidence="20">
        <text>L-threonyl-[protein] + ATP = O-phospho-L-threonyl-[protein] + ADP + H(+)</text>
        <dbReference type="Rhea" id="RHEA:46608"/>
        <dbReference type="Rhea" id="RHEA-COMP:11060"/>
        <dbReference type="Rhea" id="RHEA-COMP:11605"/>
        <dbReference type="ChEBI" id="CHEBI:15378"/>
        <dbReference type="ChEBI" id="CHEBI:30013"/>
        <dbReference type="ChEBI" id="CHEBI:30616"/>
        <dbReference type="ChEBI" id="CHEBI:61977"/>
        <dbReference type="ChEBI" id="CHEBI:456216"/>
        <dbReference type="EC" id="2.7.11.1"/>
    </reaction>
</comment>
<evidence type="ECO:0000313" key="26">
    <source>
        <dbReference type="EMBL" id="ESR42441.1"/>
    </source>
</evidence>
<protein>
    <recommendedName>
        <fullName evidence="4">non-specific serine/threonine protein kinase</fullName>
        <ecNumber evidence="4">2.7.11.1</ecNumber>
    </recommendedName>
</protein>
<dbReference type="Pfam" id="PF23598">
    <property type="entry name" value="LRR_14"/>
    <property type="match status" value="1"/>
</dbReference>
<evidence type="ECO:0000259" key="25">
    <source>
        <dbReference type="PROSITE" id="PS50011"/>
    </source>
</evidence>
<evidence type="ECO:0000256" key="21">
    <source>
        <dbReference type="ARBA" id="ARBA00048679"/>
    </source>
</evidence>
<keyword evidence="5" id="KW-1003">Cell membrane</keyword>
<evidence type="ECO:0000256" key="18">
    <source>
        <dbReference type="ARBA" id="ARBA00023170"/>
    </source>
</evidence>
<keyword evidence="27" id="KW-1185">Reference proteome</keyword>
<evidence type="ECO:0000256" key="15">
    <source>
        <dbReference type="ARBA" id="ARBA00022840"/>
    </source>
</evidence>
<dbReference type="FunFam" id="3.80.10.10:FF:000041">
    <property type="entry name" value="LRR receptor-like serine/threonine-protein kinase ERECTA"/>
    <property type="match status" value="1"/>
</dbReference>
<keyword evidence="12" id="KW-0677">Repeat</keyword>
<evidence type="ECO:0000256" key="17">
    <source>
        <dbReference type="ARBA" id="ARBA00023136"/>
    </source>
</evidence>
<feature type="transmembrane region" description="Helical" evidence="23">
    <location>
        <begin position="652"/>
        <end position="676"/>
    </location>
</feature>
<keyword evidence="14" id="KW-0418">Kinase</keyword>
<evidence type="ECO:0000256" key="19">
    <source>
        <dbReference type="ARBA" id="ARBA00023180"/>
    </source>
</evidence>
<dbReference type="FunFam" id="3.80.10.10:FF:000275">
    <property type="entry name" value="Leucine-rich repeat receptor-like protein kinase"/>
    <property type="match status" value="1"/>
</dbReference>
<keyword evidence="19" id="KW-0325">Glycoprotein</keyword>
<dbReference type="InterPro" id="IPR017441">
    <property type="entry name" value="Protein_kinase_ATP_BS"/>
</dbReference>
<evidence type="ECO:0000313" key="27">
    <source>
        <dbReference type="Proteomes" id="UP000030687"/>
    </source>
</evidence>
<feature type="binding site" evidence="22">
    <location>
        <position position="734"/>
    </location>
    <ligand>
        <name>ATP</name>
        <dbReference type="ChEBI" id="CHEBI:30616"/>
    </ligand>
</feature>
<comment type="similarity">
    <text evidence="2">Belongs to the protein kinase superfamily. Ser/Thr protein kinase family.</text>
</comment>
<dbReference type="FunFam" id="3.30.200.20:FF:000432">
    <property type="entry name" value="LRR receptor-like serine/threonine-protein kinase EFR"/>
    <property type="match status" value="1"/>
</dbReference>
<gene>
    <name evidence="26" type="ORF">CICLE_v10013439mg</name>
</gene>
<reference evidence="26 27" key="1">
    <citation type="submission" date="2013-10" db="EMBL/GenBank/DDBJ databases">
        <authorList>
            <consortium name="International Citrus Genome Consortium"/>
            <person name="Jenkins J."/>
            <person name="Schmutz J."/>
            <person name="Prochnik S."/>
            <person name="Rokhsar D."/>
            <person name="Gmitter F."/>
            <person name="Ollitrault P."/>
            <person name="Machado M."/>
            <person name="Talon M."/>
            <person name="Wincker P."/>
            <person name="Jaillon O."/>
            <person name="Morgante M."/>
        </authorList>
    </citation>
    <scope>NUCLEOTIDE SEQUENCE</scope>
    <source>
        <strain evidence="27">cv. Clemenules</strain>
    </source>
</reference>
<dbReference type="Gramene" id="ESR42441">
    <property type="protein sequence ID" value="ESR42441"/>
    <property type="gene ID" value="CICLE_v10013439mg"/>
</dbReference>